<proteinExistence type="predicted"/>
<evidence type="ECO:0000313" key="1">
    <source>
        <dbReference type="EMBL" id="XCD03983.1"/>
    </source>
</evidence>
<reference evidence="3" key="1">
    <citation type="submission" date="2024-03" db="EMBL/GenBank/DDBJ databases">
        <title>Diverse circular DNA viruses in blood, oral, and fecal samples of captive lemurs.</title>
        <authorList>
            <person name="Paietta E.N."/>
            <person name="Kraberger S."/>
            <person name="Lund M.C."/>
            <person name="Custer J.M."/>
            <person name="Vargas K.M."/>
            <person name="Ehmke E.E."/>
            <person name="Yoder A.D."/>
            <person name="Varsani A."/>
        </authorList>
    </citation>
    <scope>NUCLEOTIDE SEQUENCE</scope>
    <source>
        <strain evidence="1">Duke_21_64</strain>
        <strain evidence="2">Duke_24FF_1082</strain>
        <strain evidence="3">Duke_28FS_68</strain>
    </source>
</reference>
<sequence length="33" mass="3933">MILNSQIFKQFLDLLLTIIAFVRNNLKEESHEN</sequence>
<evidence type="ECO:0000313" key="3">
    <source>
        <dbReference type="EMBL" id="XCD07783.1"/>
    </source>
</evidence>
<dbReference type="EMBL" id="PP511408">
    <property type="protein sequence ID" value="XCD03983.1"/>
    <property type="molecule type" value="Genomic_DNA"/>
</dbReference>
<dbReference type="EMBL" id="PP511499">
    <property type="protein sequence ID" value="XCD04737.1"/>
    <property type="molecule type" value="Genomic_DNA"/>
</dbReference>
<evidence type="ECO:0000313" key="2">
    <source>
        <dbReference type="EMBL" id="XCD04737.1"/>
    </source>
</evidence>
<dbReference type="EMBL" id="PP511810">
    <property type="protein sequence ID" value="XCD07783.1"/>
    <property type="molecule type" value="Genomic_DNA"/>
</dbReference>
<organism evidence="3">
    <name type="scientific">Dulem virus 199</name>
    <dbReference type="NCBI Taxonomy" id="3145676"/>
    <lineage>
        <taxon>Viruses</taxon>
        <taxon>Monodnaviria</taxon>
        <taxon>Sangervirae</taxon>
        <taxon>Phixviricota</taxon>
        <taxon>Malgrandaviricetes</taxon>
        <taxon>Petitvirales</taxon>
        <taxon>Microviridae</taxon>
        <taxon>Microvirus</taxon>
    </lineage>
</organism>
<name>A0AAU8B768_9VIRU</name>
<protein>
    <submittedName>
        <fullName evidence="3">Uncharacterized protein</fullName>
    </submittedName>
</protein>
<accession>A0AAU8B768</accession>